<sequence length="214" mass="24801">MDIRLLFFQKDKKLFNISKTLNINCGDGNDLSAVNVKNRGIIEKCVKRLPSTDNEPFGDGVSFEGCKRNESFQQKPFIVAETMHSKYKKHHSVLKTSMQWKLVQRCLFMTIIDLLMNLPSYLIRFYTLLASEETLEKLYEHSWFTNAETLAQLLYFAQFSLNAMYLYFIVYGSRPSKKKSINFSSNNDSIVVSKGAILHTTRKLTVDRDSLRLK</sequence>
<evidence type="ECO:0000313" key="2">
    <source>
        <dbReference type="WBParaSite" id="RSKR_0000566150.1"/>
    </source>
</evidence>
<name>A0AC35TYR0_9BILA</name>
<protein>
    <submittedName>
        <fullName evidence="2">G_PROTEIN_RECEP_F1_2 domain-containing protein</fullName>
    </submittedName>
</protein>
<dbReference type="Proteomes" id="UP000095286">
    <property type="component" value="Unplaced"/>
</dbReference>
<organism evidence="1 2">
    <name type="scientific">Rhabditophanes sp. KR3021</name>
    <dbReference type="NCBI Taxonomy" id="114890"/>
    <lineage>
        <taxon>Eukaryota</taxon>
        <taxon>Metazoa</taxon>
        <taxon>Ecdysozoa</taxon>
        <taxon>Nematoda</taxon>
        <taxon>Chromadorea</taxon>
        <taxon>Rhabditida</taxon>
        <taxon>Tylenchina</taxon>
        <taxon>Panagrolaimomorpha</taxon>
        <taxon>Strongyloidoidea</taxon>
        <taxon>Alloionematidae</taxon>
        <taxon>Rhabditophanes</taxon>
    </lineage>
</organism>
<reference evidence="2" key="1">
    <citation type="submission" date="2016-11" db="UniProtKB">
        <authorList>
            <consortium name="WormBaseParasite"/>
        </authorList>
    </citation>
    <scope>IDENTIFICATION</scope>
    <source>
        <strain evidence="2">KR3021</strain>
    </source>
</reference>
<accession>A0AC35TYR0</accession>
<evidence type="ECO:0000313" key="1">
    <source>
        <dbReference type="Proteomes" id="UP000095286"/>
    </source>
</evidence>
<proteinExistence type="predicted"/>
<dbReference type="WBParaSite" id="RSKR_0000566150.1">
    <property type="protein sequence ID" value="RSKR_0000566150.1"/>
    <property type="gene ID" value="RSKR_0000566150"/>
</dbReference>